<evidence type="ECO:0000313" key="1">
    <source>
        <dbReference type="EMBL" id="GAA4691502.1"/>
    </source>
</evidence>
<dbReference type="SUPFAM" id="SSF54593">
    <property type="entry name" value="Glyoxalase/Bleomycin resistance protein/Dihydroxybiphenyl dioxygenase"/>
    <property type="match status" value="1"/>
</dbReference>
<keyword evidence="2" id="KW-1185">Reference proteome</keyword>
<organism evidence="1 2">
    <name type="scientific">Nocardioides nanhaiensis</name>
    <dbReference type="NCBI Taxonomy" id="1476871"/>
    <lineage>
        <taxon>Bacteria</taxon>
        <taxon>Bacillati</taxon>
        <taxon>Actinomycetota</taxon>
        <taxon>Actinomycetes</taxon>
        <taxon>Propionibacteriales</taxon>
        <taxon>Nocardioidaceae</taxon>
        <taxon>Nocardioides</taxon>
    </lineage>
</organism>
<dbReference type="Gene3D" id="3.10.180.10">
    <property type="entry name" value="2,3-Dihydroxybiphenyl 1,2-Dioxygenase, domain 1"/>
    <property type="match status" value="1"/>
</dbReference>
<evidence type="ECO:0000313" key="2">
    <source>
        <dbReference type="Proteomes" id="UP001500621"/>
    </source>
</evidence>
<dbReference type="InterPro" id="IPR029068">
    <property type="entry name" value="Glyas_Bleomycin-R_OHBP_Dase"/>
</dbReference>
<name>A0ABP8WNW5_9ACTN</name>
<dbReference type="Proteomes" id="UP001500621">
    <property type="component" value="Unassembled WGS sequence"/>
</dbReference>
<accession>A0ABP8WNW5</accession>
<protein>
    <recommendedName>
        <fullName evidence="3">VOC domain-containing protein</fullName>
    </recommendedName>
</protein>
<dbReference type="EMBL" id="BAABIM010000003">
    <property type="protein sequence ID" value="GAA4691502.1"/>
    <property type="molecule type" value="Genomic_DNA"/>
</dbReference>
<gene>
    <name evidence="1" type="ORF">GCM10023226_31770</name>
</gene>
<proteinExistence type="predicted"/>
<evidence type="ECO:0008006" key="3">
    <source>
        <dbReference type="Google" id="ProtNLM"/>
    </source>
</evidence>
<dbReference type="RefSeq" id="WP_345267608.1">
    <property type="nucleotide sequence ID" value="NZ_BAABIM010000003.1"/>
</dbReference>
<comment type="caution">
    <text evidence="1">The sequence shown here is derived from an EMBL/GenBank/DDBJ whole genome shotgun (WGS) entry which is preliminary data.</text>
</comment>
<reference evidence="2" key="1">
    <citation type="journal article" date="2019" name="Int. J. Syst. Evol. Microbiol.">
        <title>The Global Catalogue of Microorganisms (GCM) 10K type strain sequencing project: providing services to taxonomists for standard genome sequencing and annotation.</title>
        <authorList>
            <consortium name="The Broad Institute Genomics Platform"/>
            <consortium name="The Broad Institute Genome Sequencing Center for Infectious Disease"/>
            <person name="Wu L."/>
            <person name="Ma J."/>
        </authorList>
    </citation>
    <scope>NUCLEOTIDE SEQUENCE [LARGE SCALE GENOMIC DNA]</scope>
    <source>
        <strain evidence="2">JCM 18127</strain>
    </source>
</reference>
<sequence length="48" mass="5169">MLLFSRDLDASLEACGGRVVEEPEAFPGGRRFTFADPGGNVLGVWAEQ</sequence>